<dbReference type="PANTHER" id="PTHR33164:SF106">
    <property type="entry name" value="TRANSCRIPTIONAL REGULATORY PROTEIN"/>
    <property type="match status" value="1"/>
</dbReference>
<dbReference type="RefSeq" id="WP_223092994.1">
    <property type="nucleotide sequence ID" value="NZ_BAAAXA010000001.1"/>
</dbReference>
<dbReference type="Gene3D" id="1.10.10.10">
    <property type="entry name" value="Winged helix-like DNA-binding domain superfamily/Winged helix DNA-binding domain"/>
    <property type="match status" value="1"/>
</dbReference>
<comment type="caution">
    <text evidence="2">The sequence shown here is derived from an EMBL/GenBank/DDBJ whole genome shotgun (WGS) entry which is preliminary data.</text>
</comment>
<sequence length="155" mass="16975">MSSESAELLHAIGDASRSLQAAVDAFDDAVTGLLGINRTDLRCLDELMQAGEASPAQLAARLRLTTGSTTTLLDRLERAGYVTRSPDRHDRRKVVVRPTPLAQQRAMEVYGPVAADGAHALADFSAGDLEAVLRYLRISREVQQRHLQRIRPESD</sequence>
<reference evidence="2" key="2">
    <citation type="submission" date="2023-01" db="EMBL/GenBank/DDBJ databases">
        <authorList>
            <person name="Sun Q."/>
            <person name="Evtushenko L."/>
        </authorList>
    </citation>
    <scope>NUCLEOTIDE SEQUENCE</scope>
    <source>
        <strain evidence="2">VKM Ac-1321</strain>
    </source>
</reference>
<dbReference type="InterPro" id="IPR000835">
    <property type="entry name" value="HTH_MarR-typ"/>
</dbReference>
<feature type="domain" description="HTH marR-type" evidence="1">
    <location>
        <begin position="5"/>
        <end position="141"/>
    </location>
</feature>
<protein>
    <submittedName>
        <fullName evidence="2">HTH-type transcriptional regulator YcgE</fullName>
    </submittedName>
</protein>
<organism evidence="2 3">
    <name type="scientific">Dactylosporangium matsuzakiense</name>
    <dbReference type="NCBI Taxonomy" id="53360"/>
    <lineage>
        <taxon>Bacteria</taxon>
        <taxon>Bacillati</taxon>
        <taxon>Actinomycetota</taxon>
        <taxon>Actinomycetes</taxon>
        <taxon>Micromonosporales</taxon>
        <taxon>Micromonosporaceae</taxon>
        <taxon>Dactylosporangium</taxon>
    </lineage>
</organism>
<dbReference type="EMBL" id="BSFP01000061">
    <property type="protein sequence ID" value="GLL05691.1"/>
    <property type="molecule type" value="Genomic_DNA"/>
</dbReference>
<dbReference type="InterPro" id="IPR036390">
    <property type="entry name" value="WH_DNA-bd_sf"/>
</dbReference>
<dbReference type="GO" id="GO:0003700">
    <property type="term" value="F:DNA-binding transcription factor activity"/>
    <property type="evidence" value="ECO:0007669"/>
    <property type="project" value="InterPro"/>
</dbReference>
<gene>
    <name evidence="2" type="primary">ycgE_2</name>
    <name evidence="2" type="ORF">GCM10017581_074380</name>
</gene>
<dbReference type="AlphaFoldDB" id="A0A9W6KSF7"/>
<dbReference type="Pfam" id="PF01047">
    <property type="entry name" value="MarR"/>
    <property type="match status" value="1"/>
</dbReference>
<accession>A0A9W6KSF7</accession>
<dbReference type="InterPro" id="IPR039422">
    <property type="entry name" value="MarR/SlyA-like"/>
</dbReference>
<dbReference type="InterPro" id="IPR036388">
    <property type="entry name" value="WH-like_DNA-bd_sf"/>
</dbReference>
<evidence type="ECO:0000259" key="1">
    <source>
        <dbReference type="PROSITE" id="PS50995"/>
    </source>
</evidence>
<dbReference type="PRINTS" id="PR00598">
    <property type="entry name" value="HTHMARR"/>
</dbReference>
<evidence type="ECO:0000313" key="3">
    <source>
        <dbReference type="Proteomes" id="UP001143480"/>
    </source>
</evidence>
<proteinExistence type="predicted"/>
<reference evidence="2" key="1">
    <citation type="journal article" date="2014" name="Int. J. Syst. Evol. Microbiol.">
        <title>Complete genome sequence of Corynebacterium casei LMG S-19264T (=DSM 44701T), isolated from a smear-ripened cheese.</title>
        <authorList>
            <consortium name="US DOE Joint Genome Institute (JGI-PGF)"/>
            <person name="Walter F."/>
            <person name="Albersmeier A."/>
            <person name="Kalinowski J."/>
            <person name="Ruckert C."/>
        </authorList>
    </citation>
    <scope>NUCLEOTIDE SEQUENCE</scope>
    <source>
        <strain evidence="2">VKM Ac-1321</strain>
    </source>
</reference>
<dbReference type="PANTHER" id="PTHR33164">
    <property type="entry name" value="TRANSCRIPTIONAL REGULATOR, MARR FAMILY"/>
    <property type="match status" value="1"/>
</dbReference>
<name>A0A9W6KSF7_9ACTN</name>
<dbReference type="SUPFAM" id="SSF46785">
    <property type="entry name" value="Winged helix' DNA-binding domain"/>
    <property type="match status" value="1"/>
</dbReference>
<dbReference type="PROSITE" id="PS50995">
    <property type="entry name" value="HTH_MARR_2"/>
    <property type="match status" value="1"/>
</dbReference>
<dbReference type="GO" id="GO:0006950">
    <property type="term" value="P:response to stress"/>
    <property type="evidence" value="ECO:0007669"/>
    <property type="project" value="TreeGrafter"/>
</dbReference>
<evidence type="ECO:0000313" key="2">
    <source>
        <dbReference type="EMBL" id="GLL05691.1"/>
    </source>
</evidence>
<dbReference type="SMART" id="SM00347">
    <property type="entry name" value="HTH_MARR"/>
    <property type="match status" value="1"/>
</dbReference>
<dbReference type="Proteomes" id="UP001143480">
    <property type="component" value="Unassembled WGS sequence"/>
</dbReference>
<keyword evidence="3" id="KW-1185">Reference proteome</keyword>